<evidence type="ECO:0000256" key="1">
    <source>
        <dbReference type="SAM" id="MobiDB-lite"/>
    </source>
</evidence>
<protein>
    <submittedName>
        <fullName evidence="2">Uncharacterized protein</fullName>
    </submittedName>
</protein>
<dbReference type="AlphaFoldDB" id="A0A9Q0MKR1"/>
<comment type="caution">
    <text evidence="2">The sequence shown here is derived from an EMBL/GenBank/DDBJ whole genome shotgun (WGS) entry which is preliminary data.</text>
</comment>
<feature type="compositionally biased region" description="Polar residues" evidence="1">
    <location>
        <begin position="1"/>
        <end position="14"/>
    </location>
</feature>
<keyword evidence="3" id="KW-1185">Reference proteome</keyword>
<dbReference type="OrthoDB" id="1681765at2759"/>
<dbReference type="EMBL" id="WJQU01004694">
    <property type="protein sequence ID" value="KAJ6614465.1"/>
    <property type="molecule type" value="Genomic_DNA"/>
</dbReference>
<name>A0A9Q0MKR1_9DIPT</name>
<feature type="non-terminal residue" evidence="2">
    <location>
        <position position="90"/>
    </location>
</feature>
<accession>A0A9Q0MKR1</accession>
<evidence type="ECO:0000313" key="3">
    <source>
        <dbReference type="Proteomes" id="UP001151699"/>
    </source>
</evidence>
<reference evidence="2" key="1">
    <citation type="submission" date="2022-07" db="EMBL/GenBank/DDBJ databases">
        <authorList>
            <person name="Trinca V."/>
            <person name="Uliana J.V.C."/>
            <person name="Torres T.T."/>
            <person name="Ward R.J."/>
            <person name="Monesi N."/>
        </authorList>
    </citation>
    <scope>NUCLEOTIDE SEQUENCE</scope>
    <source>
        <strain evidence="2">HSMRA1968</strain>
        <tissue evidence="2">Whole embryos</tissue>
    </source>
</reference>
<proteinExistence type="predicted"/>
<sequence length="90" mass="10111">KQSPLGSSSDQPEPQHQGRMTKDRFDFILKLIEARVTGKTTNFTDIGKRKIVLNIEVFSDWIIIPWLGIQISAGGSVCSETCYGNDQRNQ</sequence>
<feature type="region of interest" description="Disordered" evidence="1">
    <location>
        <begin position="1"/>
        <end position="20"/>
    </location>
</feature>
<gene>
    <name evidence="2" type="ORF">Bhyg_17846</name>
</gene>
<organism evidence="2 3">
    <name type="scientific">Pseudolycoriella hygida</name>
    <dbReference type="NCBI Taxonomy" id="35572"/>
    <lineage>
        <taxon>Eukaryota</taxon>
        <taxon>Metazoa</taxon>
        <taxon>Ecdysozoa</taxon>
        <taxon>Arthropoda</taxon>
        <taxon>Hexapoda</taxon>
        <taxon>Insecta</taxon>
        <taxon>Pterygota</taxon>
        <taxon>Neoptera</taxon>
        <taxon>Endopterygota</taxon>
        <taxon>Diptera</taxon>
        <taxon>Nematocera</taxon>
        <taxon>Sciaroidea</taxon>
        <taxon>Sciaridae</taxon>
        <taxon>Pseudolycoriella</taxon>
    </lineage>
</organism>
<dbReference type="Proteomes" id="UP001151699">
    <property type="component" value="Unassembled WGS sequence"/>
</dbReference>
<evidence type="ECO:0000313" key="2">
    <source>
        <dbReference type="EMBL" id="KAJ6614465.1"/>
    </source>
</evidence>